<evidence type="ECO:0000313" key="1">
    <source>
        <dbReference type="EMBL" id="RTQ45287.1"/>
    </source>
</evidence>
<accession>A0A3S0HJ94</accession>
<organism evidence="1 2">
    <name type="scientific">Hymenobacter gummosus</name>
    <dbReference type="NCBI Taxonomy" id="1776032"/>
    <lineage>
        <taxon>Bacteria</taxon>
        <taxon>Pseudomonadati</taxon>
        <taxon>Bacteroidota</taxon>
        <taxon>Cytophagia</taxon>
        <taxon>Cytophagales</taxon>
        <taxon>Hymenobacteraceae</taxon>
        <taxon>Hymenobacter</taxon>
    </lineage>
</organism>
<keyword evidence="2" id="KW-1185">Reference proteome</keyword>
<sequence length="120" mass="13509">MTDLLFDVNLQQLPDDFLAGAWRVADRVLNQTDPGSALALATHVHLSPGQLQVQTPDDTLQQGQWSVQRDALLQRPYLELQLAEEKTRALITRLRRSADGLQSQLNLYFLSGMEVQLTQP</sequence>
<dbReference type="OrthoDB" id="881903at2"/>
<dbReference type="EMBL" id="RXOF01000021">
    <property type="protein sequence ID" value="RTQ45287.1"/>
    <property type="molecule type" value="Genomic_DNA"/>
</dbReference>
<proteinExistence type="predicted"/>
<comment type="caution">
    <text evidence="1">The sequence shown here is derived from an EMBL/GenBank/DDBJ whole genome shotgun (WGS) entry which is preliminary data.</text>
</comment>
<reference evidence="1 2" key="1">
    <citation type="submission" date="2018-12" db="EMBL/GenBank/DDBJ databases">
        <title>Hymenobacter gummosus sp. nov., isolated from a spring.</title>
        <authorList>
            <person name="Nie L."/>
        </authorList>
    </citation>
    <scope>NUCLEOTIDE SEQUENCE [LARGE SCALE GENOMIC DNA]</scope>
    <source>
        <strain evidence="1 2">KCTC 52166</strain>
    </source>
</reference>
<gene>
    <name evidence="1" type="ORF">EJV47_25760</name>
</gene>
<dbReference type="RefSeq" id="WP_126696100.1">
    <property type="nucleotide sequence ID" value="NZ_RXOF01000021.1"/>
</dbReference>
<evidence type="ECO:0000313" key="2">
    <source>
        <dbReference type="Proteomes" id="UP000282184"/>
    </source>
</evidence>
<dbReference type="AlphaFoldDB" id="A0A3S0HJ94"/>
<name>A0A3S0HJ94_9BACT</name>
<dbReference type="Proteomes" id="UP000282184">
    <property type="component" value="Unassembled WGS sequence"/>
</dbReference>
<protein>
    <submittedName>
        <fullName evidence="1">Uncharacterized protein</fullName>
    </submittedName>
</protein>